<evidence type="ECO:0000313" key="4">
    <source>
        <dbReference type="Proteomes" id="UP000002216"/>
    </source>
</evidence>
<dbReference type="Gene3D" id="3.10.20.30">
    <property type="match status" value="1"/>
</dbReference>
<dbReference type="Gene3D" id="3.30.420.480">
    <property type="entry name" value="Domain of unknown function (DUF4445)"/>
    <property type="match status" value="1"/>
</dbReference>
<dbReference type="HOGENOM" id="CLU_019091_1_0_7"/>
<feature type="domain" description="RACo C-terminal" evidence="1">
    <location>
        <begin position="257"/>
        <end position="496"/>
    </location>
</feature>
<dbReference type="EMBL" id="CP001629">
    <property type="protein sequence ID" value="ACU90821.1"/>
    <property type="molecule type" value="Genomic_DNA"/>
</dbReference>
<dbReference type="SUPFAM" id="SSF54292">
    <property type="entry name" value="2Fe-2S ferredoxin-like"/>
    <property type="match status" value="1"/>
</dbReference>
<dbReference type="eggNOG" id="COG3894">
    <property type="taxonomic scope" value="Bacteria"/>
</dbReference>
<dbReference type="eggNOG" id="COG2871">
    <property type="taxonomic scope" value="Bacteria"/>
</dbReference>
<dbReference type="InterPro" id="IPR012675">
    <property type="entry name" value="Beta-grasp_dom_sf"/>
</dbReference>
<feature type="domain" description="RACo-like middle region" evidence="2">
    <location>
        <begin position="108"/>
        <end position="246"/>
    </location>
</feature>
<dbReference type="PANTHER" id="PTHR42895">
    <property type="entry name" value="IRON-SULFUR CLUSTER-BINDING PROTEIN-RELATED"/>
    <property type="match status" value="1"/>
</dbReference>
<evidence type="ECO:0000313" key="3">
    <source>
        <dbReference type="EMBL" id="ACU90821.1"/>
    </source>
</evidence>
<dbReference type="InterPro" id="IPR052911">
    <property type="entry name" value="Corrinoid_activation_enz"/>
</dbReference>
<dbReference type="KEGG" id="dba:Dbac_2745"/>
<accession>C7LU23</accession>
<dbReference type="GO" id="GO:0051536">
    <property type="term" value="F:iron-sulfur cluster binding"/>
    <property type="evidence" value="ECO:0007669"/>
    <property type="project" value="InterPro"/>
</dbReference>
<keyword evidence="4" id="KW-1185">Reference proteome</keyword>
<gene>
    <name evidence="3" type="ordered locus">Dbac_2745</name>
</gene>
<dbReference type="STRING" id="525897.Dbac_2745"/>
<dbReference type="Pfam" id="PF14574">
    <property type="entry name" value="RACo_C_ter"/>
    <property type="match status" value="1"/>
</dbReference>
<dbReference type="InterPro" id="IPR027980">
    <property type="entry name" value="RACo_C"/>
</dbReference>
<sequence>MLRIDIHQAGAARQTVMAKPGKPFLYLLFEAGIGRGRDLCAGTGLCGKCRIRFLDDAPAPCADDQVRLSAEELAAGWRLGCKHLVLQSCDIEVPAFDPRTLAGARGEGLAVDIGTTRIKWSLCSRVGHSPEFAMVNPQMGVGSEVMSRLRYALSSDAARDHLRQSVITVLKDLVRQSGAVSLAVCGNSTMIATLLDAPLGGLAYAPYSLPWRGGETVCIDVALPEAYIPPLLGPFIGADISAGLAYISTLEPQYPFLLADLGTNGEFVLALDAEHFFACSVPMGPAIEGVGLCCGAMAGVGVLSRVNLGPKGLQWSGAPLSGISGTGYASLLALLRRLDVLDEAGHFQVVTMPLARKIAQQIRDHRLGHIFDLEPGVFVAERDVEEFLKAKAGVNVALRSLVRRAGLLEGDVLRIYLAGALGEHADPSDLITLGFLPEAWREKIHVVGNTALAGTLLALEREEIRDWLADLPRRVVVESLVEKENFGAAFMQAMRFVWV</sequence>
<dbReference type="InterPro" id="IPR041414">
    <property type="entry name" value="Raco-like_middle"/>
</dbReference>
<proteinExistence type="predicted"/>
<dbReference type="AlphaFoldDB" id="C7LU23"/>
<dbReference type="InterPro" id="IPR036010">
    <property type="entry name" value="2Fe-2S_ferredoxin-like_sf"/>
</dbReference>
<evidence type="ECO:0000259" key="2">
    <source>
        <dbReference type="Pfam" id="PF17651"/>
    </source>
</evidence>
<name>C7LU23_DESBD</name>
<reference evidence="3 4" key="1">
    <citation type="journal article" date="2009" name="Stand. Genomic Sci.">
        <title>Complete genome sequence of Desulfomicrobium baculatum type strain (X).</title>
        <authorList>
            <person name="Copeland A."/>
            <person name="Spring S."/>
            <person name="Goker M."/>
            <person name="Schneider S."/>
            <person name="Lapidus A."/>
            <person name="Del Rio T.G."/>
            <person name="Tice H."/>
            <person name="Cheng J.F."/>
            <person name="Chen F."/>
            <person name="Nolan M."/>
            <person name="Bruce D."/>
            <person name="Goodwin L."/>
            <person name="Pitluck S."/>
            <person name="Ivanova N."/>
            <person name="Mavrommatis K."/>
            <person name="Ovchinnikova G."/>
            <person name="Pati A."/>
            <person name="Chen A."/>
            <person name="Palaniappan K."/>
            <person name="Land M."/>
            <person name="Hauser L."/>
            <person name="Chang Y.J."/>
            <person name="Jeffries C.C."/>
            <person name="Meincke L."/>
            <person name="Sims D."/>
            <person name="Brettin T."/>
            <person name="Detter J.C."/>
            <person name="Han C."/>
            <person name="Chain P."/>
            <person name="Bristow J."/>
            <person name="Eisen J.A."/>
            <person name="Markowitz V."/>
            <person name="Hugenholtz P."/>
            <person name="Kyrpides N.C."/>
            <person name="Klenk H.P."/>
            <person name="Lucas S."/>
        </authorList>
    </citation>
    <scope>NUCLEOTIDE SEQUENCE [LARGE SCALE GENOMIC DNA]</scope>
    <source>
        <strain evidence="4">DSM 4028 / VKM B-1378 / X</strain>
    </source>
</reference>
<dbReference type="InterPro" id="IPR042259">
    <property type="entry name" value="Raco-like_middle_sf"/>
</dbReference>
<dbReference type="Proteomes" id="UP000002216">
    <property type="component" value="Chromosome"/>
</dbReference>
<dbReference type="Pfam" id="PF17651">
    <property type="entry name" value="Raco_middle"/>
    <property type="match status" value="1"/>
</dbReference>
<organism evidence="3 4">
    <name type="scientific">Desulfomicrobium baculatum (strain DSM 4028 / VKM B-1378 / X)</name>
    <name type="common">Desulfovibrio baculatus</name>
    <dbReference type="NCBI Taxonomy" id="525897"/>
    <lineage>
        <taxon>Bacteria</taxon>
        <taxon>Pseudomonadati</taxon>
        <taxon>Thermodesulfobacteriota</taxon>
        <taxon>Desulfovibrionia</taxon>
        <taxon>Desulfovibrionales</taxon>
        <taxon>Desulfomicrobiaceae</taxon>
        <taxon>Desulfomicrobium</taxon>
    </lineage>
</organism>
<evidence type="ECO:0000259" key="1">
    <source>
        <dbReference type="Pfam" id="PF14574"/>
    </source>
</evidence>
<dbReference type="PANTHER" id="PTHR42895:SF2">
    <property type="entry name" value="IRON-SULFUR CLUSTER PROTEIN"/>
    <property type="match status" value="1"/>
</dbReference>
<protein>
    <submittedName>
        <fullName evidence="3">Ferredoxin</fullName>
    </submittedName>
</protein>